<dbReference type="EMBL" id="FOHB01000001">
    <property type="protein sequence ID" value="SER76936.1"/>
    <property type="molecule type" value="Genomic_DNA"/>
</dbReference>
<proteinExistence type="inferred from homology"/>
<organism evidence="3 4">
    <name type="scientific">Pedococcus cremeus</name>
    <dbReference type="NCBI Taxonomy" id="587636"/>
    <lineage>
        <taxon>Bacteria</taxon>
        <taxon>Bacillati</taxon>
        <taxon>Actinomycetota</taxon>
        <taxon>Actinomycetes</taxon>
        <taxon>Micrococcales</taxon>
        <taxon>Intrasporangiaceae</taxon>
        <taxon>Pedococcus</taxon>
    </lineage>
</organism>
<dbReference type="InterPro" id="IPR023393">
    <property type="entry name" value="START-like_dom_sf"/>
</dbReference>
<evidence type="ECO:0000259" key="2">
    <source>
        <dbReference type="Pfam" id="PF08327"/>
    </source>
</evidence>
<evidence type="ECO:0000313" key="4">
    <source>
        <dbReference type="Proteomes" id="UP000199019"/>
    </source>
</evidence>
<evidence type="ECO:0000256" key="1">
    <source>
        <dbReference type="ARBA" id="ARBA00006817"/>
    </source>
</evidence>
<dbReference type="Pfam" id="PF08327">
    <property type="entry name" value="AHSA1"/>
    <property type="match status" value="1"/>
</dbReference>
<dbReference type="InterPro" id="IPR013538">
    <property type="entry name" value="ASHA1/2-like_C"/>
</dbReference>
<reference evidence="4" key="1">
    <citation type="submission" date="2016-10" db="EMBL/GenBank/DDBJ databases">
        <authorList>
            <person name="Varghese N."/>
            <person name="Submissions S."/>
        </authorList>
    </citation>
    <scope>NUCLEOTIDE SEQUENCE [LARGE SCALE GENOMIC DNA]</scope>
    <source>
        <strain evidence="4">CGMCC 1.6963</strain>
    </source>
</reference>
<dbReference type="AlphaFoldDB" id="A0A1H9RW29"/>
<evidence type="ECO:0000313" key="3">
    <source>
        <dbReference type="EMBL" id="SER76936.1"/>
    </source>
</evidence>
<gene>
    <name evidence="3" type="ORF">SAMN05216199_1147</name>
</gene>
<dbReference type="Gene3D" id="3.30.530.20">
    <property type="match status" value="1"/>
</dbReference>
<dbReference type="OrthoDB" id="9803476at2"/>
<keyword evidence="4" id="KW-1185">Reference proteome</keyword>
<name>A0A1H9RW29_9MICO</name>
<sequence length="162" mass="17902">MQHHEHLAGAELGSIERELYIDATPDVVYEVISDPRHVTEWWPDGATYEAVAGSEGSISFGDCSQGGKLVGFAVVEALPPRSFSFRWTQEPGEAARRGNSLLVTFELEPSGDGTLVRFRETGFREMGWEAAVLEATYLDHANGWEHFLPRLVSYSESVGSRA</sequence>
<feature type="domain" description="Activator of Hsp90 ATPase homologue 1/2-like C-terminal" evidence="2">
    <location>
        <begin position="22"/>
        <end position="155"/>
    </location>
</feature>
<dbReference type="RefSeq" id="WP_091756055.1">
    <property type="nucleotide sequence ID" value="NZ_FOHB01000001.1"/>
</dbReference>
<protein>
    <submittedName>
        <fullName evidence="3">Uncharacterized conserved protein YndB, AHSA1/START domain</fullName>
    </submittedName>
</protein>
<dbReference type="SUPFAM" id="SSF55961">
    <property type="entry name" value="Bet v1-like"/>
    <property type="match status" value="1"/>
</dbReference>
<comment type="similarity">
    <text evidence="1">Belongs to the AHA1 family.</text>
</comment>
<accession>A0A1H9RW29</accession>
<dbReference type="STRING" id="587636.SAMN05216199_1147"/>
<dbReference type="Proteomes" id="UP000199019">
    <property type="component" value="Unassembled WGS sequence"/>
</dbReference>